<dbReference type="Gene3D" id="3.20.20.140">
    <property type="entry name" value="Metal-dependent hydrolases"/>
    <property type="match status" value="1"/>
</dbReference>
<proteinExistence type="predicted"/>
<accession>A0ABT9P811</accession>
<comment type="caution">
    <text evidence="2">The sequence shown here is derived from an EMBL/GenBank/DDBJ whole genome shotgun (WGS) entry which is preliminary data.</text>
</comment>
<dbReference type="RefSeq" id="WP_307245849.1">
    <property type="nucleotide sequence ID" value="NZ_JAUSQZ010000001.1"/>
</dbReference>
<dbReference type="Gene3D" id="3.10.310.70">
    <property type="match status" value="1"/>
</dbReference>
<dbReference type="SUPFAM" id="SSF51556">
    <property type="entry name" value="Metallo-dependent hydrolases"/>
    <property type="match status" value="1"/>
</dbReference>
<protein>
    <submittedName>
        <fullName evidence="2">Amidohydrolase YtcJ</fullName>
    </submittedName>
</protein>
<dbReference type="EMBL" id="JAUSQZ010000001">
    <property type="protein sequence ID" value="MDP9828554.1"/>
    <property type="molecule type" value="Genomic_DNA"/>
</dbReference>
<dbReference type="InterPro" id="IPR032466">
    <property type="entry name" value="Metal_Hydrolase"/>
</dbReference>
<keyword evidence="3" id="KW-1185">Reference proteome</keyword>
<organism evidence="2 3">
    <name type="scientific">Kineosporia succinea</name>
    <dbReference type="NCBI Taxonomy" id="84632"/>
    <lineage>
        <taxon>Bacteria</taxon>
        <taxon>Bacillati</taxon>
        <taxon>Actinomycetota</taxon>
        <taxon>Actinomycetes</taxon>
        <taxon>Kineosporiales</taxon>
        <taxon>Kineosporiaceae</taxon>
        <taxon>Kineosporia</taxon>
    </lineage>
</organism>
<reference evidence="2 3" key="1">
    <citation type="submission" date="2023-07" db="EMBL/GenBank/DDBJ databases">
        <title>Sequencing the genomes of 1000 actinobacteria strains.</title>
        <authorList>
            <person name="Klenk H.-P."/>
        </authorList>
    </citation>
    <scope>NUCLEOTIDE SEQUENCE [LARGE SCALE GENOMIC DNA]</scope>
    <source>
        <strain evidence="2 3">DSM 44388</strain>
    </source>
</reference>
<dbReference type="InterPro" id="IPR013108">
    <property type="entry name" value="Amidohydro_3"/>
</dbReference>
<dbReference type="PANTHER" id="PTHR22642:SF2">
    <property type="entry name" value="PROTEIN LONG AFTER FAR-RED 3"/>
    <property type="match status" value="1"/>
</dbReference>
<feature type="domain" description="Amidohydrolase 3" evidence="1">
    <location>
        <begin position="57"/>
        <end position="519"/>
    </location>
</feature>
<dbReference type="Gene3D" id="2.30.40.10">
    <property type="entry name" value="Urease, subunit C, domain 1"/>
    <property type="match status" value="1"/>
</dbReference>
<evidence type="ECO:0000313" key="2">
    <source>
        <dbReference type="EMBL" id="MDP9828554.1"/>
    </source>
</evidence>
<sequence length="525" mass="56215">MPDVLITGDIHTLSPDRALPARVGAIGVRDGAIVSWGTPGWVRAELSARVREINLPGTVLPGFTDSHVHVMWAGRRRDRCDLTGVRSLQALQQRLSDYADTHDGWIEADAAFEPVDLAERRLPNRYDLDRACPGRFVVLDRKGHDAIVSSSVLRWAGISATTPDPPGGRIQRDRTGSPTGVLVERAVALARKPRPDLETRMRWIRLGQAELLEHGITTAMDPAVALDDLTAWTRAAQEGWLRQRAVVMPLGSDEVDPLDVTAAVDAITGVDPRQLRVGPTKLFLDGGGSLGTAWRSVPWPGTDDHGNRTITLETLRRHCTAELRGRGVGVHAVGDAAVDAVLDVLEVLNWAGERPYRGTGFHIIHGYLSPGRAAMARAARLGVALSAHPALQWAFGTTLIDRLGEDEAAQANPLRAWLDAGVLVGGGSDGPGPPLPPLFGMWQARTRRVRGRDTPLGEAQAITPAEALALFTTGAAQVTGRAGHLFPGGPADLVALDVDPLTCDDDALREARVLATVVDARAAST</sequence>
<gene>
    <name evidence="2" type="ORF">J2S57_004303</name>
</gene>
<dbReference type="InterPro" id="IPR011059">
    <property type="entry name" value="Metal-dep_hydrolase_composite"/>
</dbReference>
<name>A0ABT9P811_9ACTN</name>
<evidence type="ECO:0000259" key="1">
    <source>
        <dbReference type="Pfam" id="PF07969"/>
    </source>
</evidence>
<dbReference type="SUPFAM" id="SSF51338">
    <property type="entry name" value="Composite domain of metallo-dependent hydrolases"/>
    <property type="match status" value="1"/>
</dbReference>
<dbReference type="Pfam" id="PF07969">
    <property type="entry name" value="Amidohydro_3"/>
    <property type="match status" value="1"/>
</dbReference>
<evidence type="ECO:0000313" key="3">
    <source>
        <dbReference type="Proteomes" id="UP001235712"/>
    </source>
</evidence>
<dbReference type="Proteomes" id="UP001235712">
    <property type="component" value="Unassembled WGS sequence"/>
</dbReference>
<dbReference type="PANTHER" id="PTHR22642">
    <property type="entry name" value="IMIDAZOLONEPROPIONASE"/>
    <property type="match status" value="1"/>
</dbReference>